<dbReference type="Proteomes" id="UP000248749">
    <property type="component" value="Unassembled WGS sequence"/>
</dbReference>
<comment type="caution">
    <text evidence="4">The sequence shown here is derived from an EMBL/GenBank/DDBJ whole genome shotgun (WGS) entry which is preliminary data.</text>
</comment>
<dbReference type="PROSITE" id="PS50987">
    <property type="entry name" value="HTH_ARSR_2"/>
    <property type="match status" value="1"/>
</dbReference>
<feature type="domain" description="HTH arsR-type" evidence="3">
    <location>
        <begin position="1"/>
        <end position="97"/>
    </location>
</feature>
<sequence>MGSSSQAAPTFVRLAGHPLRWQLLTELAHGDLRVRELVALVDQPQNLVSYHLRLLRDGGLVRAIRSSFDGRDSYYHLDLDRCAEALTGACAALHPALRLNQTAPAAPARRRRLPRLAVLFVCTGNSARSPIAEALLRHHTAGHVTAISAGSHPKPRLHPNTVRVLADRFGIDVTSQRPRHLDTLTDRRFDYVITLCDKAREVCPEFGDHPRQLHWSIPDPATVGTSDHASYPAFTHTAADIDTRVRHLLPALAPPTQSQPKEVKPCPPTSTPASATSSTTCRPPSTSTPDTSASA</sequence>
<feature type="region of interest" description="Disordered" evidence="2">
    <location>
        <begin position="252"/>
        <end position="295"/>
    </location>
</feature>
<dbReference type="SMART" id="SM00418">
    <property type="entry name" value="HTH_ARSR"/>
    <property type="match status" value="1"/>
</dbReference>
<proteinExistence type="predicted"/>
<dbReference type="OrthoDB" id="9784339at2"/>
<dbReference type="Pfam" id="PF01022">
    <property type="entry name" value="HTH_5"/>
    <property type="match status" value="1"/>
</dbReference>
<dbReference type="EMBL" id="POUB01000002">
    <property type="protein sequence ID" value="PZG02948.1"/>
    <property type="molecule type" value="Genomic_DNA"/>
</dbReference>
<keyword evidence="1" id="KW-0059">Arsenical resistance</keyword>
<dbReference type="PANTHER" id="PTHR43428">
    <property type="entry name" value="ARSENATE REDUCTASE"/>
    <property type="match status" value="1"/>
</dbReference>
<dbReference type="CDD" id="cd16345">
    <property type="entry name" value="LMWP_ArsC"/>
    <property type="match status" value="1"/>
</dbReference>
<gene>
    <name evidence="4" type="ORF">C1I99_00350</name>
</gene>
<evidence type="ECO:0000256" key="2">
    <source>
        <dbReference type="SAM" id="MobiDB-lite"/>
    </source>
</evidence>
<dbReference type="InterPro" id="IPR023485">
    <property type="entry name" value="Ptyr_pPase"/>
</dbReference>
<evidence type="ECO:0000259" key="3">
    <source>
        <dbReference type="PROSITE" id="PS50987"/>
    </source>
</evidence>
<dbReference type="Gene3D" id="1.10.10.10">
    <property type="entry name" value="Winged helix-like DNA-binding domain superfamily/Winged helix DNA-binding domain"/>
    <property type="match status" value="1"/>
</dbReference>
<dbReference type="InterPro" id="IPR036388">
    <property type="entry name" value="WH-like_DNA-bd_sf"/>
</dbReference>
<dbReference type="GO" id="GO:0046685">
    <property type="term" value="P:response to arsenic-containing substance"/>
    <property type="evidence" value="ECO:0007669"/>
    <property type="project" value="UniProtKB-KW"/>
</dbReference>
<dbReference type="AlphaFoldDB" id="A0A2W2DT80"/>
<dbReference type="SMART" id="SM00226">
    <property type="entry name" value="LMWPc"/>
    <property type="match status" value="1"/>
</dbReference>
<dbReference type="CDD" id="cd00090">
    <property type="entry name" value="HTH_ARSR"/>
    <property type="match status" value="1"/>
</dbReference>
<dbReference type="GO" id="GO:0003700">
    <property type="term" value="F:DNA-binding transcription factor activity"/>
    <property type="evidence" value="ECO:0007669"/>
    <property type="project" value="InterPro"/>
</dbReference>
<dbReference type="PANTHER" id="PTHR43428:SF1">
    <property type="entry name" value="ARSENATE REDUCTASE"/>
    <property type="match status" value="1"/>
</dbReference>
<dbReference type="InterPro" id="IPR036390">
    <property type="entry name" value="WH_DNA-bd_sf"/>
</dbReference>
<keyword evidence="5" id="KW-1185">Reference proteome</keyword>
<dbReference type="InterPro" id="IPR001845">
    <property type="entry name" value="HTH_ArsR_DNA-bd_dom"/>
</dbReference>
<dbReference type="Pfam" id="PF01451">
    <property type="entry name" value="LMWPc"/>
    <property type="match status" value="1"/>
</dbReference>
<reference evidence="4 5" key="1">
    <citation type="submission" date="2018-01" db="EMBL/GenBank/DDBJ databases">
        <title>Draft genome sequence of Salinispora sp. 13K206.</title>
        <authorList>
            <person name="Sahin N."/>
            <person name="Saygin H."/>
            <person name="Ay H."/>
        </authorList>
    </citation>
    <scope>NUCLEOTIDE SEQUENCE [LARGE SCALE GENOMIC DNA]</scope>
    <source>
        <strain evidence="4 5">13K206</strain>
    </source>
</reference>
<protein>
    <submittedName>
        <fullName evidence="4">ArsR family transcriptional regulator</fullName>
    </submittedName>
</protein>
<dbReference type="SUPFAM" id="SSF52788">
    <property type="entry name" value="Phosphotyrosine protein phosphatases I"/>
    <property type="match status" value="1"/>
</dbReference>
<dbReference type="Gene3D" id="3.40.50.2300">
    <property type="match status" value="1"/>
</dbReference>
<feature type="compositionally biased region" description="Low complexity" evidence="2">
    <location>
        <begin position="271"/>
        <end position="295"/>
    </location>
</feature>
<dbReference type="RefSeq" id="WP_111132138.1">
    <property type="nucleotide sequence ID" value="NZ_POUB01000002.1"/>
</dbReference>
<organism evidence="4 5">
    <name type="scientific">Micromonospora deserti</name>
    <dbReference type="NCBI Taxonomy" id="2070366"/>
    <lineage>
        <taxon>Bacteria</taxon>
        <taxon>Bacillati</taxon>
        <taxon>Actinomycetota</taxon>
        <taxon>Actinomycetes</taxon>
        <taxon>Micromonosporales</taxon>
        <taxon>Micromonosporaceae</taxon>
        <taxon>Micromonospora</taxon>
    </lineage>
</organism>
<dbReference type="InterPro" id="IPR011991">
    <property type="entry name" value="ArsR-like_HTH"/>
</dbReference>
<evidence type="ECO:0000313" key="4">
    <source>
        <dbReference type="EMBL" id="PZG02948.1"/>
    </source>
</evidence>
<dbReference type="SUPFAM" id="SSF46785">
    <property type="entry name" value="Winged helix' DNA-binding domain"/>
    <property type="match status" value="1"/>
</dbReference>
<name>A0A2W2DT80_9ACTN</name>
<accession>A0A2W2DT80</accession>
<dbReference type="InterPro" id="IPR036196">
    <property type="entry name" value="Ptyr_pPase_sf"/>
</dbReference>
<evidence type="ECO:0000256" key="1">
    <source>
        <dbReference type="ARBA" id="ARBA00022849"/>
    </source>
</evidence>
<evidence type="ECO:0000313" key="5">
    <source>
        <dbReference type="Proteomes" id="UP000248749"/>
    </source>
</evidence>